<evidence type="ECO:0000256" key="2">
    <source>
        <dbReference type="ARBA" id="ARBA00023004"/>
    </source>
</evidence>
<name>A0A0D2VL55_CAPO3</name>
<dbReference type="GO" id="GO:0005634">
    <property type="term" value="C:nucleus"/>
    <property type="evidence" value="ECO:0007669"/>
    <property type="project" value="UniProtKB-SubCell"/>
</dbReference>
<keyword evidence="2 3" id="KW-0408">Iron</keyword>
<feature type="signal peptide" evidence="5">
    <location>
        <begin position="1"/>
        <end position="25"/>
    </location>
</feature>
<evidence type="ECO:0000256" key="3">
    <source>
        <dbReference type="RuleBase" id="RU366061"/>
    </source>
</evidence>
<sequence>MRQASNARLLLLVALLLLLISVAVTSQIAWAITAESDGAAEQVIDWDAGSLDGSGRETVLGFDAGDDGYAGSVGGTSAELFEYLLHPVSTRAFLDNYWDHSPLVVHRCRHVDARTGLRLGLERPSASKSANSAAPDSPPNPTVDCHPESDSGDANAADEPRFVIRDSRSTAKTDTSDAEHSRANHERDKYSDNEANRHPPLPVCPDGSPAVPVHDYYADLLSRDDIDHPLWFASLRQTGPTSQQASSQEPHATYASGAPLVIDLQSHFIRKVDRLLHYLGGLTGTRVSGFAHLAPRAARASAPRYDVDNLIILQMEGKSSWRLYRQEMAYPLAAKELARRQTFKRVELDAPEHQVVLQAGDLLHVPRGWIYDVESLADDQDFHLTVRLNPSGSTMRDLMHSVVYFAAHTNSHSPLSKAVLADVSQQKVREDYLHTLIDRSTAADGRFRQSLRLGCWGGHHTVVSGATFQTVRELVRILAQSPVVDSTHGSVKTSLSRSLELLLETFSMNWPSAWSPGVWDDPLVADAAQKLASLDVLTPMHIQPQGSPPRALLPFHPTMLDVFLHDEGWMAATALSNKPWQDFLANFQVFTQRRALVEQQQLSIRREARKQDKRGRIDAPALPLPPTGPVPPDWHRWRMLNNGVLSHWEDMQTVLSEDQHMERPFDVAGLPAYGSSEWLVVSNALSSLITSHETESRPASAPAFDQLDLIREQLTESTLVRAVPKTEGQLQYIEARGGLSDSLRELLNATRNTIHPLLHPLLLPPVLYRDPIPEAAFVFNGLAIPVARRLLFAMQFVLSRTSLSTVHLEYDARIRHQEQMVMLDIDVPPPSLESETLRQFRISDVPIPREAMLLNEYRQEQVQLVRLFVVLGLVEVVTL</sequence>
<keyword evidence="3" id="KW-0539">Nucleus</keyword>
<evidence type="ECO:0000313" key="8">
    <source>
        <dbReference type="Proteomes" id="UP000008743"/>
    </source>
</evidence>
<comment type="similarity">
    <text evidence="3">Belongs to the ROX family.</text>
</comment>
<keyword evidence="3" id="KW-0223">Dioxygenase</keyword>
<comment type="cofactor">
    <cofactor evidence="3">
        <name>Fe(2+)</name>
        <dbReference type="ChEBI" id="CHEBI:29033"/>
    </cofactor>
    <text evidence="3">Binds 1 Fe(2+) ion per subunit.</text>
</comment>
<dbReference type="PANTHER" id="PTHR13096:SF8">
    <property type="entry name" value="RIBOSOMAL OXYGENASE 1"/>
    <property type="match status" value="1"/>
</dbReference>
<protein>
    <recommendedName>
        <fullName evidence="3">Bifunctional lysine-specific demethylase and histidyl-hydroxylase</fullName>
        <ecNumber evidence="3">1.14.11.-</ecNumber>
    </recommendedName>
</protein>
<feature type="domain" description="JmjC" evidence="6">
    <location>
        <begin position="259"/>
        <end position="405"/>
    </location>
</feature>
<dbReference type="InterPro" id="IPR003347">
    <property type="entry name" value="JmjC_dom"/>
</dbReference>
<dbReference type="EC" id="1.14.11.-" evidence="3"/>
<gene>
    <name evidence="7" type="ORF">CAOG_002079</name>
</gene>
<dbReference type="SUPFAM" id="SSF51197">
    <property type="entry name" value="Clavaminate synthase-like"/>
    <property type="match status" value="1"/>
</dbReference>
<keyword evidence="5" id="KW-0732">Signal</keyword>
<feature type="region of interest" description="Disordered" evidence="4">
    <location>
        <begin position="120"/>
        <end position="209"/>
    </location>
</feature>
<feature type="region of interest" description="Disordered" evidence="4">
    <location>
        <begin position="607"/>
        <end position="628"/>
    </location>
</feature>
<dbReference type="EMBL" id="KE346362">
    <property type="protein sequence ID" value="KJE90837.1"/>
    <property type="molecule type" value="Genomic_DNA"/>
</dbReference>
<dbReference type="GO" id="GO:0016706">
    <property type="term" value="F:2-oxoglutarate-dependent dioxygenase activity"/>
    <property type="evidence" value="ECO:0007669"/>
    <property type="project" value="UniProtKB-UniRule"/>
</dbReference>
<evidence type="ECO:0000256" key="1">
    <source>
        <dbReference type="ARBA" id="ARBA00022723"/>
    </source>
</evidence>
<dbReference type="GO" id="GO:0005506">
    <property type="term" value="F:iron ion binding"/>
    <property type="evidence" value="ECO:0007669"/>
    <property type="project" value="UniProtKB-UniRule"/>
</dbReference>
<dbReference type="Gene3D" id="2.60.120.650">
    <property type="entry name" value="Cupin"/>
    <property type="match status" value="1"/>
</dbReference>
<comment type="function">
    <text evidence="3">Oxygenase that can act as both a histone lysine demethylase and a ribosomal histidine hydroxylase.</text>
</comment>
<feature type="compositionally biased region" description="Basic and acidic residues" evidence="4">
    <location>
        <begin position="607"/>
        <end position="617"/>
    </location>
</feature>
<keyword evidence="3" id="KW-0560">Oxidoreductase</keyword>
<dbReference type="RefSeq" id="XP_004348829.1">
    <property type="nucleotide sequence ID" value="XM_004348779.2"/>
</dbReference>
<accession>A0A0D2VL55</accession>
<keyword evidence="1 3" id="KW-0479">Metal-binding</keyword>
<evidence type="ECO:0000256" key="4">
    <source>
        <dbReference type="SAM" id="MobiDB-lite"/>
    </source>
</evidence>
<dbReference type="InterPro" id="IPR039994">
    <property type="entry name" value="NO66-like"/>
</dbReference>
<keyword evidence="3" id="KW-0804">Transcription</keyword>
<keyword evidence="3" id="KW-0805">Transcription regulation</keyword>
<dbReference type="Proteomes" id="UP000008743">
    <property type="component" value="Unassembled WGS sequence"/>
</dbReference>
<dbReference type="PANTHER" id="PTHR13096">
    <property type="entry name" value="MINA53 MYC INDUCED NUCLEAR ANTIGEN"/>
    <property type="match status" value="1"/>
</dbReference>
<reference evidence="8" key="1">
    <citation type="submission" date="2011-02" db="EMBL/GenBank/DDBJ databases">
        <title>The Genome Sequence of Capsaspora owczarzaki ATCC 30864.</title>
        <authorList>
            <person name="Russ C."/>
            <person name="Cuomo C."/>
            <person name="Burger G."/>
            <person name="Gray M.W."/>
            <person name="Holland P.W.H."/>
            <person name="King N."/>
            <person name="Lang F.B.F."/>
            <person name="Roger A.J."/>
            <person name="Ruiz-Trillo I."/>
            <person name="Young S.K."/>
            <person name="Zeng Q."/>
            <person name="Gargeya S."/>
            <person name="Alvarado L."/>
            <person name="Berlin A."/>
            <person name="Chapman S.B."/>
            <person name="Chen Z."/>
            <person name="Freedman E."/>
            <person name="Gellesch M."/>
            <person name="Goldberg J."/>
            <person name="Griggs A."/>
            <person name="Gujja S."/>
            <person name="Heilman E."/>
            <person name="Heiman D."/>
            <person name="Howarth C."/>
            <person name="Mehta T."/>
            <person name="Neiman D."/>
            <person name="Pearson M."/>
            <person name="Roberts A."/>
            <person name="Saif S."/>
            <person name="Shea T."/>
            <person name="Shenoy N."/>
            <person name="Sisk P."/>
            <person name="Stolte C."/>
            <person name="Sykes S."/>
            <person name="White J."/>
            <person name="Yandava C."/>
            <person name="Haas B."/>
            <person name="Nusbaum C."/>
            <person name="Birren B."/>
        </authorList>
    </citation>
    <scope>NUCLEOTIDE SEQUENCE</scope>
    <source>
        <strain evidence="8">ATCC 30864</strain>
    </source>
</reference>
<evidence type="ECO:0000313" key="7">
    <source>
        <dbReference type="EMBL" id="KJE90837.1"/>
    </source>
</evidence>
<organism evidence="7 8">
    <name type="scientific">Capsaspora owczarzaki (strain ATCC 30864)</name>
    <dbReference type="NCBI Taxonomy" id="595528"/>
    <lineage>
        <taxon>Eukaryota</taxon>
        <taxon>Filasterea</taxon>
        <taxon>Capsaspora</taxon>
    </lineage>
</organism>
<feature type="compositionally biased region" description="Low complexity" evidence="4">
    <location>
        <begin position="124"/>
        <end position="135"/>
    </location>
</feature>
<keyword evidence="8" id="KW-1185">Reference proteome</keyword>
<feature type="compositionally biased region" description="Basic and acidic residues" evidence="4">
    <location>
        <begin position="158"/>
        <end position="197"/>
    </location>
</feature>
<feature type="chain" id="PRO_5002253681" description="Bifunctional lysine-specific demethylase and histidyl-hydroxylase" evidence="5">
    <location>
        <begin position="26"/>
        <end position="879"/>
    </location>
</feature>
<dbReference type="Pfam" id="PF08007">
    <property type="entry name" value="JmjC_2"/>
    <property type="match status" value="1"/>
</dbReference>
<dbReference type="InParanoid" id="A0A0D2VL55"/>
<evidence type="ECO:0000259" key="6">
    <source>
        <dbReference type="PROSITE" id="PS51184"/>
    </source>
</evidence>
<dbReference type="eggNOG" id="KOG3706">
    <property type="taxonomic scope" value="Eukaryota"/>
</dbReference>
<comment type="subcellular location">
    <subcellularLocation>
        <location evidence="3">Nucleus</location>
    </subcellularLocation>
</comment>
<proteinExistence type="inferred from homology"/>
<evidence type="ECO:0000256" key="5">
    <source>
        <dbReference type="SAM" id="SignalP"/>
    </source>
</evidence>
<dbReference type="PROSITE" id="PS51184">
    <property type="entry name" value="JMJC"/>
    <property type="match status" value="1"/>
</dbReference>
<dbReference type="AlphaFoldDB" id="A0A0D2VL55"/>